<evidence type="ECO:0000313" key="3">
    <source>
        <dbReference type="Proteomes" id="UP000299102"/>
    </source>
</evidence>
<gene>
    <name evidence="2" type="ORF">EVAR_57916_1</name>
</gene>
<feature type="region of interest" description="Disordered" evidence="1">
    <location>
        <begin position="1"/>
        <end position="55"/>
    </location>
</feature>
<keyword evidence="3" id="KW-1185">Reference proteome</keyword>
<dbReference type="AlphaFoldDB" id="A0A4C1ZJU0"/>
<dbReference type="EMBL" id="BGZK01001954">
    <property type="protein sequence ID" value="GBP88746.1"/>
    <property type="molecule type" value="Genomic_DNA"/>
</dbReference>
<proteinExistence type="predicted"/>
<protein>
    <submittedName>
        <fullName evidence="2">Uncharacterized protein</fullName>
    </submittedName>
</protein>
<sequence length="89" mass="9513">MGVGRDLDGIVAGGFRTRGRCGSPGELASDPAAPRRGVRRGPLPEESTEGRGRTARDVIETVTGRFPFLLPARSGLRRPGGVRELRLMT</sequence>
<evidence type="ECO:0000256" key="1">
    <source>
        <dbReference type="SAM" id="MobiDB-lite"/>
    </source>
</evidence>
<dbReference type="Proteomes" id="UP000299102">
    <property type="component" value="Unassembled WGS sequence"/>
</dbReference>
<organism evidence="2 3">
    <name type="scientific">Eumeta variegata</name>
    <name type="common">Bagworm moth</name>
    <name type="synonym">Eumeta japonica</name>
    <dbReference type="NCBI Taxonomy" id="151549"/>
    <lineage>
        <taxon>Eukaryota</taxon>
        <taxon>Metazoa</taxon>
        <taxon>Ecdysozoa</taxon>
        <taxon>Arthropoda</taxon>
        <taxon>Hexapoda</taxon>
        <taxon>Insecta</taxon>
        <taxon>Pterygota</taxon>
        <taxon>Neoptera</taxon>
        <taxon>Endopterygota</taxon>
        <taxon>Lepidoptera</taxon>
        <taxon>Glossata</taxon>
        <taxon>Ditrysia</taxon>
        <taxon>Tineoidea</taxon>
        <taxon>Psychidae</taxon>
        <taxon>Oiketicinae</taxon>
        <taxon>Eumeta</taxon>
    </lineage>
</organism>
<accession>A0A4C1ZJU0</accession>
<name>A0A4C1ZJU0_EUMVA</name>
<comment type="caution">
    <text evidence="2">The sequence shown here is derived from an EMBL/GenBank/DDBJ whole genome shotgun (WGS) entry which is preliminary data.</text>
</comment>
<evidence type="ECO:0000313" key="2">
    <source>
        <dbReference type="EMBL" id="GBP88746.1"/>
    </source>
</evidence>
<reference evidence="2 3" key="1">
    <citation type="journal article" date="2019" name="Commun. Biol.">
        <title>The bagworm genome reveals a unique fibroin gene that provides high tensile strength.</title>
        <authorList>
            <person name="Kono N."/>
            <person name="Nakamura H."/>
            <person name="Ohtoshi R."/>
            <person name="Tomita M."/>
            <person name="Numata K."/>
            <person name="Arakawa K."/>
        </authorList>
    </citation>
    <scope>NUCLEOTIDE SEQUENCE [LARGE SCALE GENOMIC DNA]</scope>
</reference>